<feature type="domain" description="Mechanosensitive ion channel MscS C-terminal" evidence="9">
    <location>
        <begin position="192"/>
        <end position="274"/>
    </location>
</feature>
<dbReference type="EMBL" id="ABWN01000030">
    <property type="protein sequence ID" value="EFF68348.1"/>
    <property type="molecule type" value="Genomic_DNA"/>
</dbReference>
<feature type="transmembrane region" description="Helical" evidence="7">
    <location>
        <begin position="24"/>
        <end position="44"/>
    </location>
</feature>
<dbReference type="GeneID" id="98918155"/>
<name>D4S0K0_9FIRM</name>
<dbReference type="HOGENOM" id="CLU_037945_1_1_9"/>
<evidence type="ECO:0000256" key="4">
    <source>
        <dbReference type="ARBA" id="ARBA00022692"/>
    </source>
</evidence>
<dbReference type="InterPro" id="IPR049278">
    <property type="entry name" value="MS_channel_C"/>
</dbReference>
<dbReference type="InterPro" id="IPR023408">
    <property type="entry name" value="MscS_beta-dom_sf"/>
</dbReference>
<evidence type="ECO:0000313" key="11">
    <source>
        <dbReference type="Proteomes" id="UP000006238"/>
    </source>
</evidence>
<dbReference type="SUPFAM" id="SSF50182">
    <property type="entry name" value="Sm-like ribonucleoproteins"/>
    <property type="match status" value="1"/>
</dbReference>
<gene>
    <name evidence="10" type="ORF">BUTYVIB_01619</name>
</gene>
<evidence type="ECO:0000259" key="8">
    <source>
        <dbReference type="Pfam" id="PF00924"/>
    </source>
</evidence>
<dbReference type="eggNOG" id="COG0668">
    <property type="taxonomic scope" value="Bacteria"/>
</dbReference>
<evidence type="ECO:0000256" key="2">
    <source>
        <dbReference type="ARBA" id="ARBA00008017"/>
    </source>
</evidence>
<evidence type="ECO:0000259" key="9">
    <source>
        <dbReference type="Pfam" id="PF21082"/>
    </source>
</evidence>
<keyword evidence="6 7" id="KW-0472">Membrane</keyword>
<dbReference type="InterPro" id="IPR011014">
    <property type="entry name" value="MscS_channel_TM-2"/>
</dbReference>
<dbReference type="SUPFAM" id="SSF82861">
    <property type="entry name" value="Mechanosensitive channel protein MscS (YggB), transmembrane region"/>
    <property type="match status" value="1"/>
</dbReference>
<evidence type="ECO:0000256" key="5">
    <source>
        <dbReference type="ARBA" id="ARBA00022989"/>
    </source>
</evidence>
<protein>
    <submittedName>
        <fullName evidence="10">Putative phage tail component domain protein</fullName>
    </submittedName>
</protein>
<dbReference type="Pfam" id="PF00924">
    <property type="entry name" value="MS_channel_2nd"/>
    <property type="match status" value="1"/>
</dbReference>
<dbReference type="Proteomes" id="UP000006238">
    <property type="component" value="Unassembled WGS sequence"/>
</dbReference>
<dbReference type="PANTHER" id="PTHR30221">
    <property type="entry name" value="SMALL-CONDUCTANCE MECHANOSENSITIVE CHANNEL"/>
    <property type="match status" value="1"/>
</dbReference>
<dbReference type="Gene3D" id="3.30.70.100">
    <property type="match status" value="1"/>
</dbReference>
<organism evidence="10 11">
    <name type="scientific">Eshraghiella crossota DSM 2876</name>
    <dbReference type="NCBI Taxonomy" id="511680"/>
    <lineage>
        <taxon>Bacteria</taxon>
        <taxon>Bacillati</taxon>
        <taxon>Bacillota</taxon>
        <taxon>Clostridia</taxon>
        <taxon>Lachnospirales</taxon>
        <taxon>Lachnospiraceae</taxon>
        <taxon>Eshraghiella</taxon>
    </lineage>
</organism>
<dbReference type="InterPro" id="IPR011066">
    <property type="entry name" value="MscS_channel_C_sf"/>
</dbReference>
<evidence type="ECO:0000313" key="10">
    <source>
        <dbReference type="EMBL" id="EFF68348.1"/>
    </source>
</evidence>
<dbReference type="AlphaFoldDB" id="D4S0K0"/>
<keyword evidence="3" id="KW-1003">Cell membrane</keyword>
<keyword evidence="4 7" id="KW-0812">Transmembrane</keyword>
<comment type="caution">
    <text evidence="10">The sequence shown here is derived from an EMBL/GenBank/DDBJ whole genome shotgun (WGS) entry which is preliminary data.</text>
</comment>
<evidence type="ECO:0000256" key="7">
    <source>
        <dbReference type="SAM" id="Phobius"/>
    </source>
</evidence>
<proteinExistence type="inferred from homology"/>
<dbReference type="PANTHER" id="PTHR30221:SF1">
    <property type="entry name" value="SMALL-CONDUCTANCE MECHANOSENSITIVE CHANNEL"/>
    <property type="match status" value="1"/>
</dbReference>
<dbReference type="SUPFAM" id="SSF82689">
    <property type="entry name" value="Mechanosensitive channel protein MscS (YggB), C-terminal domain"/>
    <property type="match status" value="1"/>
</dbReference>
<keyword evidence="5 7" id="KW-1133">Transmembrane helix</keyword>
<keyword evidence="11" id="KW-1185">Reference proteome</keyword>
<dbReference type="InterPro" id="IPR006685">
    <property type="entry name" value="MscS_channel_2nd"/>
</dbReference>
<sequence>MNVLLFQTAQIFTKANWEKVLKSVATWCLGFGKNLLIAIIVLVVGNKLIKCLLKFIGKANEKSKLEPIVTKFLSSLIKFGLYGVLAIVIIGILGIPASSFIAVLSAAGLTIGLAFQGSLSNFAGGVLILLFKPFKIGDFVKEDVHGNEGLVEGIDLFYTRMRTFDNKIVIIPNGSLANTSITNYTANNKRRIEIKVGISYDSDMKRAKDILMNVINSQDGILKNEDNKVYVDALEESQITIGTMAWVMTDDYWKIKWELTEKFKNALDDAGIEIPFNQLSVTINEKQRK</sequence>
<dbReference type="RefSeq" id="WP_005603321.1">
    <property type="nucleotide sequence ID" value="NZ_GG663524.1"/>
</dbReference>
<dbReference type="STRING" id="45851.BHV86_09665"/>
<comment type="subcellular location">
    <subcellularLocation>
        <location evidence="1">Cell membrane</location>
        <topology evidence="1">Multi-pass membrane protein</topology>
    </subcellularLocation>
</comment>
<feature type="transmembrane region" description="Helical" evidence="7">
    <location>
        <begin position="79"/>
        <end position="103"/>
    </location>
</feature>
<feature type="transmembrane region" description="Helical" evidence="7">
    <location>
        <begin position="109"/>
        <end position="131"/>
    </location>
</feature>
<dbReference type="GO" id="GO:0008381">
    <property type="term" value="F:mechanosensitive monoatomic ion channel activity"/>
    <property type="evidence" value="ECO:0007669"/>
    <property type="project" value="InterPro"/>
</dbReference>
<reference evidence="10 11" key="1">
    <citation type="submission" date="2010-02" db="EMBL/GenBank/DDBJ databases">
        <authorList>
            <person name="Weinstock G."/>
            <person name="Sodergren E."/>
            <person name="Clifton S."/>
            <person name="Fulton L."/>
            <person name="Fulton B."/>
            <person name="Courtney L."/>
            <person name="Fronick C."/>
            <person name="Harrison M."/>
            <person name="Strong C."/>
            <person name="Farmer C."/>
            <person name="Delahaunty K."/>
            <person name="Markovic C."/>
            <person name="Hall O."/>
            <person name="Minx P."/>
            <person name="Tomlinson C."/>
            <person name="Mitreva M."/>
            <person name="Nelson J."/>
            <person name="Hou S."/>
            <person name="Wollam A."/>
            <person name="Pepin K.H."/>
            <person name="Johnson M."/>
            <person name="Bhonagiri V."/>
            <person name="Zhang X."/>
            <person name="Suruliraj S."/>
            <person name="Warren W."/>
            <person name="Chinwalla A."/>
            <person name="Mardis E.R."/>
            <person name="Wilson R.K."/>
        </authorList>
    </citation>
    <scope>NUCLEOTIDE SEQUENCE [LARGE SCALE GENOMIC DNA]</scope>
    <source>
        <strain evidence="10 11">DSM 2876</strain>
    </source>
</reference>
<accession>D4S0K0</accession>
<evidence type="ECO:0000256" key="1">
    <source>
        <dbReference type="ARBA" id="ARBA00004651"/>
    </source>
</evidence>
<evidence type="ECO:0000256" key="6">
    <source>
        <dbReference type="ARBA" id="ARBA00023136"/>
    </source>
</evidence>
<dbReference type="InterPro" id="IPR010920">
    <property type="entry name" value="LSM_dom_sf"/>
</dbReference>
<dbReference type="InterPro" id="IPR045275">
    <property type="entry name" value="MscS_archaea/bacteria_type"/>
</dbReference>
<comment type="similarity">
    <text evidence="2">Belongs to the MscS (TC 1.A.23) family.</text>
</comment>
<dbReference type="Gene3D" id="2.30.30.60">
    <property type="match status" value="1"/>
</dbReference>
<dbReference type="GO" id="GO:0005886">
    <property type="term" value="C:plasma membrane"/>
    <property type="evidence" value="ECO:0007669"/>
    <property type="project" value="UniProtKB-SubCell"/>
</dbReference>
<dbReference type="Pfam" id="PF21082">
    <property type="entry name" value="MS_channel_3rd"/>
    <property type="match status" value="1"/>
</dbReference>
<evidence type="ECO:0000256" key="3">
    <source>
        <dbReference type="ARBA" id="ARBA00022475"/>
    </source>
</evidence>
<feature type="domain" description="Mechanosensitive ion channel MscS" evidence="8">
    <location>
        <begin position="118"/>
        <end position="185"/>
    </location>
</feature>
<dbReference type="Gene3D" id="1.10.287.1260">
    <property type="match status" value="1"/>
</dbReference>